<comment type="similarity">
    <text evidence="3">Belongs to the glycosyltransferase GT106 family.</text>
</comment>
<dbReference type="Gene3D" id="3.40.50.11350">
    <property type="match status" value="1"/>
</dbReference>
<protein>
    <recommendedName>
        <fullName evidence="9">GDP-fucose protein O-fucosyltransferase 2</fullName>
    </recommendedName>
    <alternativeName>
        <fullName evidence="10">O-fucosyltransferase family protein</fullName>
    </alternativeName>
</protein>
<dbReference type="OMA" id="QIMNERL"/>
<dbReference type="Gene3D" id="3.40.50.11340">
    <property type="match status" value="1"/>
</dbReference>
<sequence>MKTLGLKRSLFNQWRNRLTYSVVATGLLLLFISNDWVNAAAWAHDAKGALKETVQTFTKSRSLLRNGKMPFLEGSNNEKFHFAPPSSLEDWDCPPIPAFSRRVGLNPEKYLLLGQINEQLTKSTRHLAEFIVLARSLNRTLVLPEVGESEIGMQRSKPFCTYFDVHRLGQFVDWVSPEQFIYDTRSRLNSGLDMSTVRKFWADARSKAVRFAFDVEWQRPETLPLGEYDWLEDGVLESDQLLGQNKPSGGVLVLKGPEDFCGLRVKPFLWFRMQQLLDSETVICINEPKFGAPGALDRSLERVVETAERYLGELDVVVGVKNRAYNLFFPKEAVKEALQYVRPAPQILKNAGRLKEWLGERYVAVQWRIEKCLMRDDCDEGVLRKCSQGLLSTVHKRLAALGATRVFFASDAPTKNGTLRSHSYMMLKDPEKKMRMASDAAAHVLSDLEAATWEMFDQTVLNIDAGIQGILDKNICMDAEAFIVAPDECIRESSAFATSIVKAREEMGKVPGMETWALAH</sequence>
<evidence type="ECO:0000256" key="6">
    <source>
        <dbReference type="ARBA" id="ARBA00023253"/>
    </source>
</evidence>
<reference evidence="11 12" key="1">
    <citation type="journal article" date="2014" name="Nat. Commun.">
        <title>Klebsormidium flaccidum genome reveals primary factors for plant terrestrial adaptation.</title>
        <authorList>
            <person name="Hori K."/>
            <person name="Maruyama F."/>
            <person name="Fujisawa T."/>
            <person name="Togashi T."/>
            <person name="Yamamoto N."/>
            <person name="Seo M."/>
            <person name="Sato S."/>
            <person name="Yamada T."/>
            <person name="Mori H."/>
            <person name="Tajima N."/>
            <person name="Moriyama T."/>
            <person name="Ikeuchi M."/>
            <person name="Watanabe M."/>
            <person name="Wada H."/>
            <person name="Kobayashi K."/>
            <person name="Saito M."/>
            <person name="Masuda T."/>
            <person name="Sasaki-Sekimoto Y."/>
            <person name="Mashiguchi K."/>
            <person name="Awai K."/>
            <person name="Shimojima M."/>
            <person name="Masuda S."/>
            <person name="Iwai M."/>
            <person name="Nobusawa T."/>
            <person name="Narise T."/>
            <person name="Kondo S."/>
            <person name="Saito H."/>
            <person name="Sato R."/>
            <person name="Murakawa M."/>
            <person name="Ihara Y."/>
            <person name="Oshima-Yamada Y."/>
            <person name="Ohtaka K."/>
            <person name="Satoh M."/>
            <person name="Sonobe K."/>
            <person name="Ishii M."/>
            <person name="Ohtani R."/>
            <person name="Kanamori-Sato M."/>
            <person name="Honoki R."/>
            <person name="Miyazaki D."/>
            <person name="Mochizuki H."/>
            <person name="Umetsu J."/>
            <person name="Higashi K."/>
            <person name="Shibata D."/>
            <person name="Kamiya Y."/>
            <person name="Sato N."/>
            <person name="Nakamura Y."/>
            <person name="Tabata S."/>
            <person name="Ida S."/>
            <person name="Kurokawa K."/>
            <person name="Ohta H."/>
        </authorList>
    </citation>
    <scope>NUCLEOTIDE SEQUENCE [LARGE SCALE GENOMIC DNA]</scope>
    <source>
        <strain evidence="11 12">NIES-2285</strain>
    </source>
</reference>
<dbReference type="Proteomes" id="UP000054558">
    <property type="component" value="Unassembled WGS sequence"/>
</dbReference>
<keyword evidence="12" id="KW-1185">Reference proteome</keyword>
<dbReference type="GO" id="GO:0006004">
    <property type="term" value="P:fucose metabolic process"/>
    <property type="evidence" value="ECO:0007669"/>
    <property type="project" value="UniProtKB-KW"/>
</dbReference>
<keyword evidence="4" id="KW-0808">Transferase</keyword>
<dbReference type="InterPro" id="IPR019378">
    <property type="entry name" value="GDP-Fuc_O-FucTrfase"/>
</dbReference>
<dbReference type="PANTHER" id="PTHR13398:SF0">
    <property type="entry name" value="GDP-FUCOSE PROTEIN O-FUCOSYLTRANSFERASE 2"/>
    <property type="match status" value="1"/>
</dbReference>
<evidence type="ECO:0000256" key="9">
    <source>
        <dbReference type="ARBA" id="ARBA00026232"/>
    </source>
</evidence>
<accession>A0A0U9HLZ8</accession>
<evidence type="ECO:0000256" key="3">
    <source>
        <dbReference type="ARBA" id="ARBA00007737"/>
    </source>
</evidence>
<evidence type="ECO:0000256" key="7">
    <source>
        <dbReference type="ARBA" id="ARBA00023277"/>
    </source>
</evidence>
<evidence type="ECO:0000313" key="12">
    <source>
        <dbReference type="Proteomes" id="UP000054558"/>
    </source>
</evidence>
<comment type="pathway">
    <text evidence="2">Protein modification; protein glycosylation.</text>
</comment>
<dbReference type="InterPro" id="IPR045130">
    <property type="entry name" value="OFUT2-like"/>
</dbReference>
<dbReference type="PANTHER" id="PTHR13398">
    <property type="entry name" value="GDP-FUCOSE PROTEIN O-FUCOSYLTRANSFERASE 2"/>
    <property type="match status" value="1"/>
</dbReference>
<dbReference type="OrthoDB" id="2014916at2759"/>
<dbReference type="Pfam" id="PF10250">
    <property type="entry name" value="O-FucT"/>
    <property type="match status" value="1"/>
</dbReference>
<comment type="subcellular location">
    <subcellularLocation>
        <location evidence="1">Endoplasmic reticulum</location>
    </subcellularLocation>
</comment>
<keyword evidence="6" id="KW-0294">Fucose metabolism</keyword>
<evidence type="ECO:0000256" key="5">
    <source>
        <dbReference type="ARBA" id="ARBA00022824"/>
    </source>
</evidence>
<evidence type="ECO:0000256" key="8">
    <source>
        <dbReference type="ARBA" id="ARBA00025803"/>
    </source>
</evidence>
<dbReference type="GO" id="GO:0005783">
    <property type="term" value="C:endoplasmic reticulum"/>
    <property type="evidence" value="ECO:0007669"/>
    <property type="project" value="UniProtKB-SubCell"/>
</dbReference>
<gene>
    <name evidence="11" type="ORF">KFL_000980120</name>
</gene>
<evidence type="ECO:0000313" key="11">
    <source>
        <dbReference type="EMBL" id="GAQ82025.1"/>
    </source>
</evidence>
<dbReference type="EMBL" id="DF237047">
    <property type="protein sequence ID" value="GAQ82025.1"/>
    <property type="molecule type" value="Genomic_DNA"/>
</dbReference>
<evidence type="ECO:0000256" key="1">
    <source>
        <dbReference type="ARBA" id="ARBA00004240"/>
    </source>
</evidence>
<keyword evidence="7" id="KW-0119">Carbohydrate metabolism</keyword>
<comment type="similarity">
    <text evidence="8">Belongs to the glycosyltransferase 68 family.</text>
</comment>
<evidence type="ECO:0000256" key="10">
    <source>
        <dbReference type="ARBA" id="ARBA00030350"/>
    </source>
</evidence>
<evidence type="ECO:0000256" key="2">
    <source>
        <dbReference type="ARBA" id="ARBA00004922"/>
    </source>
</evidence>
<organism evidence="11 12">
    <name type="scientific">Klebsormidium nitens</name>
    <name type="common">Green alga</name>
    <name type="synonym">Ulothrix nitens</name>
    <dbReference type="NCBI Taxonomy" id="105231"/>
    <lineage>
        <taxon>Eukaryota</taxon>
        <taxon>Viridiplantae</taxon>
        <taxon>Streptophyta</taxon>
        <taxon>Klebsormidiophyceae</taxon>
        <taxon>Klebsormidiales</taxon>
        <taxon>Klebsormidiaceae</taxon>
        <taxon>Klebsormidium</taxon>
    </lineage>
</organism>
<keyword evidence="5" id="KW-0256">Endoplasmic reticulum</keyword>
<evidence type="ECO:0000256" key="4">
    <source>
        <dbReference type="ARBA" id="ARBA00022679"/>
    </source>
</evidence>
<name>A0A0U9HLZ8_KLENI</name>
<dbReference type="GO" id="GO:0046922">
    <property type="term" value="F:peptide-O-fucosyltransferase activity"/>
    <property type="evidence" value="ECO:0007669"/>
    <property type="project" value="InterPro"/>
</dbReference>
<proteinExistence type="inferred from homology"/>
<dbReference type="AlphaFoldDB" id="A0A0U9HLZ8"/>